<dbReference type="InterPro" id="IPR041233">
    <property type="entry name" value="Melibiase_C"/>
</dbReference>
<dbReference type="GO" id="GO:0004557">
    <property type="term" value="F:alpha-galactosidase activity"/>
    <property type="evidence" value="ECO:0007669"/>
    <property type="project" value="UniProtKB-EC"/>
</dbReference>
<dbReference type="KEGG" id="ccot:CCAX7_36730"/>
<gene>
    <name evidence="8" type="ORF">CCAX7_36730</name>
</gene>
<keyword evidence="5 6" id="KW-0326">Glycosidase</keyword>
<name>A0A402D1B0_9BACT</name>
<dbReference type="InterPro" id="IPR013780">
    <property type="entry name" value="Glyco_hydro_b"/>
</dbReference>
<comment type="similarity">
    <text evidence="1 6">Belongs to the glycosyl hydrolase 27 family.</text>
</comment>
<proteinExistence type="inferred from homology"/>
<sequence>MDPATGRITGQVDRPGTYLVTLKARGARGRDEKKLRIVIGDQIALTPPMGWNSWNSWAWTVDQDKVLRSARALVAAGLDRHGWSYVNIDDTWQGKPDPATKALQANERFPNMKALTDQIHAMGLKAGIYSTPWMASYAMYPGSSASNPEHTWVSPPQDKRFIEPNPHHQFGAYSFAANDAKQWADWGFDYLKYDWNPNDEAHTREMSEALKASGRDFVFSLSNSAPFEHADDWARLSNAWRTTGDIVDNYESLCQNGFTQSKWAPYSGPGHWNDADMMILGWVGWGPALHPTHLSPDEQYTHMSLWCLLSSPLLIGCDLEKLDPFTLSLLTNDEVLAIDQDPLGRAATQVSTAGGDVTLVGAAPYASHGETNSVTQPRLQVWAKPLEDGSQAVGLFNLGDATAEVTANFADLKATGEQRVRDLWRQKDLGAFRTSFTTDVPSHGVVLVKISRTK</sequence>
<evidence type="ECO:0000256" key="1">
    <source>
        <dbReference type="ARBA" id="ARBA00009743"/>
    </source>
</evidence>
<dbReference type="SUPFAM" id="SSF51011">
    <property type="entry name" value="Glycosyl hydrolase domain"/>
    <property type="match status" value="1"/>
</dbReference>
<dbReference type="PRINTS" id="PR00740">
    <property type="entry name" value="GLHYDRLASE27"/>
</dbReference>
<dbReference type="InterPro" id="IPR017853">
    <property type="entry name" value="GH"/>
</dbReference>
<dbReference type="Gene3D" id="2.60.40.1180">
    <property type="entry name" value="Golgi alpha-mannosidase II"/>
    <property type="match status" value="1"/>
</dbReference>
<dbReference type="EMBL" id="AP025739">
    <property type="protein sequence ID" value="BDI31622.1"/>
    <property type="molecule type" value="Genomic_DNA"/>
</dbReference>
<evidence type="ECO:0000256" key="2">
    <source>
        <dbReference type="ARBA" id="ARBA00022729"/>
    </source>
</evidence>
<evidence type="ECO:0000256" key="6">
    <source>
        <dbReference type="RuleBase" id="RU361168"/>
    </source>
</evidence>
<feature type="domain" description="Alpha galactosidase C-terminal" evidence="7">
    <location>
        <begin position="379"/>
        <end position="450"/>
    </location>
</feature>
<evidence type="ECO:0000259" key="7">
    <source>
        <dbReference type="Pfam" id="PF17801"/>
    </source>
</evidence>
<dbReference type="Proteomes" id="UP000287394">
    <property type="component" value="Chromosome"/>
</dbReference>
<dbReference type="AlphaFoldDB" id="A0A402D1B0"/>
<keyword evidence="2" id="KW-0732">Signal</keyword>
<evidence type="ECO:0000256" key="4">
    <source>
        <dbReference type="ARBA" id="ARBA00023157"/>
    </source>
</evidence>
<dbReference type="SUPFAM" id="SSF51445">
    <property type="entry name" value="(Trans)glycosidases"/>
    <property type="match status" value="1"/>
</dbReference>
<reference evidence="8 9" key="1">
    <citation type="journal article" date="2019" name="Int. J. Syst. Evol. Microbiol.">
        <title>Capsulimonas corticalis gen. nov., sp. nov., an aerobic capsulated bacterium, of a novel bacterial order, Capsulimonadales ord. nov., of the class Armatimonadia of the phylum Armatimonadetes.</title>
        <authorList>
            <person name="Li J."/>
            <person name="Kudo C."/>
            <person name="Tonouchi A."/>
        </authorList>
    </citation>
    <scope>NUCLEOTIDE SEQUENCE [LARGE SCALE GENOMIC DNA]</scope>
    <source>
        <strain evidence="8 9">AX-7</strain>
    </source>
</reference>
<comment type="catalytic activity">
    <reaction evidence="6">
        <text>Hydrolysis of terminal, non-reducing alpha-D-galactose residues in alpha-D-galactosides, including galactose oligosaccharides, galactomannans and galactolipids.</text>
        <dbReference type="EC" id="3.2.1.22"/>
    </reaction>
</comment>
<dbReference type="CDD" id="cd14792">
    <property type="entry name" value="GH27"/>
    <property type="match status" value="1"/>
</dbReference>
<dbReference type="Gene3D" id="3.20.20.70">
    <property type="entry name" value="Aldolase class I"/>
    <property type="match status" value="1"/>
</dbReference>
<evidence type="ECO:0000313" key="9">
    <source>
        <dbReference type="Proteomes" id="UP000287394"/>
    </source>
</evidence>
<dbReference type="InterPro" id="IPR013785">
    <property type="entry name" value="Aldolase_TIM"/>
</dbReference>
<dbReference type="EC" id="3.2.1.22" evidence="6"/>
<evidence type="ECO:0000313" key="8">
    <source>
        <dbReference type="EMBL" id="BDI31622.1"/>
    </source>
</evidence>
<organism evidence="8 9">
    <name type="scientific">Capsulimonas corticalis</name>
    <dbReference type="NCBI Taxonomy" id="2219043"/>
    <lineage>
        <taxon>Bacteria</taxon>
        <taxon>Bacillati</taxon>
        <taxon>Armatimonadota</taxon>
        <taxon>Armatimonadia</taxon>
        <taxon>Capsulimonadales</taxon>
        <taxon>Capsulimonadaceae</taxon>
        <taxon>Capsulimonas</taxon>
    </lineage>
</organism>
<dbReference type="GO" id="GO:0005975">
    <property type="term" value="P:carbohydrate metabolic process"/>
    <property type="evidence" value="ECO:0007669"/>
    <property type="project" value="InterPro"/>
</dbReference>
<accession>A0A402D1B0</accession>
<protein>
    <recommendedName>
        <fullName evidence="6">Alpha-galactosidase</fullName>
        <ecNumber evidence="6">3.2.1.22</ecNumber>
    </recommendedName>
    <alternativeName>
        <fullName evidence="6">Melibiase</fullName>
    </alternativeName>
</protein>
<dbReference type="FunFam" id="2.60.40.1180:FF:000008">
    <property type="entry name" value="Alpha-galactosidase"/>
    <property type="match status" value="1"/>
</dbReference>
<keyword evidence="9" id="KW-1185">Reference proteome</keyword>
<dbReference type="InterPro" id="IPR002241">
    <property type="entry name" value="Glyco_hydro_27"/>
</dbReference>
<dbReference type="Pfam" id="PF17801">
    <property type="entry name" value="Melibiase_C"/>
    <property type="match status" value="1"/>
</dbReference>
<evidence type="ECO:0000256" key="5">
    <source>
        <dbReference type="ARBA" id="ARBA00023295"/>
    </source>
</evidence>
<dbReference type="PANTHER" id="PTHR11452:SF75">
    <property type="entry name" value="ALPHA-GALACTOSIDASE MEL1"/>
    <property type="match status" value="1"/>
</dbReference>
<keyword evidence="3 6" id="KW-0378">Hydrolase</keyword>
<evidence type="ECO:0000256" key="3">
    <source>
        <dbReference type="ARBA" id="ARBA00022801"/>
    </source>
</evidence>
<dbReference type="PANTHER" id="PTHR11452">
    <property type="entry name" value="ALPHA-GALACTOSIDASE/ALPHA-N-ACETYLGALACTOSAMINIDASE"/>
    <property type="match status" value="1"/>
</dbReference>
<keyword evidence="4 6" id="KW-1015">Disulfide bond</keyword>
<dbReference type="Pfam" id="PF16499">
    <property type="entry name" value="Melibiase_2"/>
    <property type="match status" value="2"/>
</dbReference>